<dbReference type="Gene3D" id="3.20.20.80">
    <property type="entry name" value="Glycosidases"/>
    <property type="match status" value="1"/>
</dbReference>
<dbReference type="EMBL" id="WSLF01000011">
    <property type="protein sequence ID" value="KAE9632063.1"/>
    <property type="molecule type" value="Genomic_DNA"/>
</dbReference>
<dbReference type="RefSeq" id="WP_158741241.1">
    <property type="nucleotide sequence ID" value="NZ_JAFBEP010000005.1"/>
</dbReference>
<keyword evidence="1" id="KW-0732">Signal</keyword>
<protein>
    <submittedName>
        <fullName evidence="4">Family 10 glycosylhydrolase</fullName>
    </submittedName>
</protein>
<dbReference type="Pfam" id="PF00395">
    <property type="entry name" value="SLH"/>
    <property type="match status" value="1"/>
</dbReference>
<evidence type="ECO:0000313" key="4">
    <source>
        <dbReference type="EMBL" id="KAE9632063.1"/>
    </source>
</evidence>
<organism evidence="4 5">
    <name type="scientific">Defluviitalea raffinosedens</name>
    <dbReference type="NCBI Taxonomy" id="1450156"/>
    <lineage>
        <taxon>Bacteria</taxon>
        <taxon>Bacillati</taxon>
        <taxon>Bacillota</taxon>
        <taxon>Clostridia</taxon>
        <taxon>Lachnospirales</taxon>
        <taxon>Defluviitaleaceae</taxon>
        <taxon>Defluviitalea</taxon>
    </lineage>
</organism>
<dbReference type="PROSITE" id="PS51272">
    <property type="entry name" value="SLH"/>
    <property type="match status" value="1"/>
</dbReference>
<reference evidence="4 5" key="1">
    <citation type="submission" date="2019-12" db="EMBL/GenBank/DDBJ databases">
        <title>Defluviitalea raffinosedens, isolated from a biogas fermenter, genome sequencing and characterization.</title>
        <authorList>
            <person name="Rettenmaier R."/>
            <person name="Schneider M."/>
            <person name="Neuhaus K."/>
            <person name="Liebl W."/>
            <person name="Zverlov V."/>
        </authorList>
    </citation>
    <scope>NUCLEOTIDE SEQUENCE [LARGE SCALE GENOMIC DNA]</scope>
    <source>
        <strain evidence="4 5">249c-K6</strain>
    </source>
</reference>
<keyword evidence="5" id="KW-1185">Reference proteome</keyword>
<comment type="caution">
    <text evidence="4">The sequence shown here is derived from an EMBL/GenBank/DDBJ whole genome shotgun (WGS) entry which is preliminary data.</text>
</comment>
<evidence type="ECO:0000256" key="2">
    <source>
        <dbReference type="ARBA" id="ARBA00022737"/>
    </source>
</evidence>
<dbReference type="InterPro" id="IPR052177">
    <property type="entry name" value="Divisome_Glycosyl_Hydrolase"/>
</dbReference>
<dbReference type="OrthoDB" id="43070at2"/>
<dbReference type="Pfam" id="PF02638">
    <property type="entry name" value="GHL10"/>
    <property type="match status" value="1"/>
</dbReference>
<dbReference type="GO" id="GO:0016787">
    <property type="term" value="F:hydrolase activity"/>
    <property type="evidence" value="ECO:0007669"/>
    <property type="project" value="UniProtKB-KW"/>
</dbReference>
<dbReference type="AlphaFoldDB" id="A0A7C8HDR6"/>
<dbReference type="InterPro" id="IPR003790">
    <property type="entry name" value="GHL10"/>
</dbReference>
<proteinExistence type="predicted"/>
<keyword evidence="2" id="KW-0677">Repeat</keyword>
<evidence type="ECO:0000259" key="3">
    <source>
        <dbReference type="PROSITE" id="PS51272"/>
    </source>
</evidence>
<dbReference type="Proteomes" id="UP000483018">
    <property type="component" value="Unassembled WGS sequence"/>
</dbReference>
<name>A0A7C8HDR6_9FIRM</name>
<accession>A0A7C8HDR6</accession>
<evidence type="ECO:0000256" key="1">
    <source>
        <dbReference type="ARBA" id="ARBA00022729"/>
    </source>
</evidence>
<dbReference type="InterPro" id="IPR017853">
    <property type="entry name" value="GH"/>
</dbReference>
<keyword evidence="4" id="KW-0378">Hydrolase</keyword>
<dbReference type="InterPro" id="IPR001119">
    <property type="entry name" value="SLH_dom"/>
</dbReference>
<dbReference type="PANTHER" id="PTHR43405">
    <property type="entry name" value="GLYCOSYL HYDROLASE DIGH"/>
    <property type="match status" value="1"/>
</dbReference>
<feature type="domain" description="SLH" evidence="3">
    <location>
        <begin position="87"/>
        <end position="150"/>
    </location>
</feature>
<dbReference type="PANTHER" id="PTHR43405:SF1">
    <property type="entry name" value="GLYCOSYL HYDROLASE DIGH"/>
    <property type="match status" value="1"/>
</dbReference>
<evidence type="ECO:0000313" key="5">
    <source>
        <dbReference type="Proteomes" id="UP000483018"/>
    </source>
</evidence>
<sequence>MHEAMYRYLKNILMFTLILTITFSSVSLTHGAESGIYIHYAETLKELGLFQGTDQGFELSRKSNRAEAGVMLVRLLGAEDLALKEADKNLHPFVDVPQWASPHIAYLYQRGLTNGISSTLYGSKEEITPIQYTTMLLRALGYKDEAGDFDYRKALDFAYEIGMLDDTELYVLNSMGNGGILRDYMAMLSYKSLFEEMKNQDKSLILALIEDKVISPVKVEKACKIDSFLTSFLLAEGYFSDDKIKDLLSQTEDVMPQDEKVVFQDGEVRAVWISYLDLQKVLPNKSKEEFRNSIRSMYKNIADATLNTVIVQVRPFGDALYPSNYFPWSYIITGTEGISPGFDPLEIMLEEAHNKGLKFEAWINPYRIRAGSKKTLSDQNQALTWLNDGSNRVIELSSGIYYNPASKDVQELITKGVMEIVKNYDVDGIHFDDYFYPTTNLDFDRIYYQKYVENGGSLSQADWRRENVNQLIRDVYSSIKSYNPSVRFGISPQGIIEKNYNEQYIDVEKWLSSSGYIDYICPQIYFGYNHSTQPYEKLLKQWNGLIKNENIKLYIGLAAYKLGNEDTWAGNGKTEWIGTTDMLQRMIRDGRLQSHYGGFVLFRYDSLWNPPANLKSQIEKELKAIRQ</sequence>
<gene>
    <name evidence="4" type="ORF">GND95_11175</name>
</gene>
<dbReference type="SUPFAM" id="SSF51445">
    <property type="entry name" value="(Trans)glycosidases"/>
    <property type="match status" value="1"/>
</dbReference>